<keyword evidence="2" id="KW-0732">Signal</keyword>
<feature type="transmembrane region" description="Helical" evidence="1">
    <location>
        <begin position="214"/>
        <end position="247"/>
    </location>
</feature>
<organism evidence="4 5">
    <name type="scientific">Mucilaginibacter rubeus</name>
    <dbReference type="NCBI Taxonomy" id="2027860"/>
    <lineage>
        <taxon>Bacteria</taxon>
        <taxon>Pseudomonadati</taxon>
        <taxon>Bacteroidota</taxon>
        <taxon>Sphingobacteriia</taxon>
        <taxon>Sphingobacteriales</taxon>
        <taxon>Sphingobacteriaceae</taxon>
        <taxon>Mucilaginibacter</taxon>
    </lineage>
</organism>
<dbReference type="OrthoDB" id="1147144at2"/>
<dbReference type="AlphaFoldDB" id="A0A5C1HVS6"/>
<feature type="transmembrane region" description="Helical" evidence="1">
    <location>
        <begin position="306"/>
        <end position="330"/>
    </location>
</feature>
<dbReference type="NCBIfam" id="TIGR03782">
    <property type="entry name" value="Bac_Flav_CT_J"/>
    <property type="match status" value="1"/>
</dbReference>
<dbReference type="EMBL" id="CP043450">
    <property type="protein sequence ID" value="QEM09181.1"/>
    <property type="molecule type" value="Genomic_DNA"/>
</dbReference>
<dbReference type="Proteomes" id="UP000251402">
    <property type="component" value="Chromosome"/>
</dbReference>
<evidence type="ECO:0000256" key="1">
    <source>
        <dbReference type="SAM" id="Phobius"/>
    </source>
</evidence>
<evidence type="ECO:0000259" key="3">
    <source>
        <dbReference type="Pfam" id="PF07863"/>
    </source>
</evidence>
<evidence type="ECO:0000256" key="2">
    <source>
        <dbReference type="SAM" id="SignalP"/>
    </source>
</evidence>
<feature type="transmembrane region" description="Helical" evidence="1">
    <location>
        <begin position="52"/>
        <end position="73"/>
    </location>
</feature>
<name>A0A5C1HVS6_9SPHI</name>
<feature type="chain" id="PRO_5022912339" evidence="2">
    <location>
        <begin position="29"/>
        <end position="401"/>
    </location>
</feature>
<dbReference type="RefSeq" id="WP_112569913.1">
    <property type="nucleotide sequence ID" value="NZ_CP043450.1"/>
</dbReference>
<reference evidence="4" key="1">
    <citation type="submission" date="2019-08" db="EMBL/GenBank/DDBJ databases">
        <title>Comparative genome analysis confer to the adaptation heavy metal polluted environment.</title>
        <authorList>
            <person name="Li Y."/>
        </authorList>
    </citation>
    <scope>NUCLEOTIDE SEQUENCE [LARGE SCALE GENOMIC DNA]</scope>
    <source>
        <strain evidence="4">P1</strain>
    </source>
</reference>
<dbReference type="InterPro" id="IPR022393">
    <property type="entry name" value="Conjugative_transposon_TraJ"/>
</dbReference>
<evidence type="ECO:0000313" key="5">
    <source>
        <dbReference type="Proteomes" id="UP000251402"/>
    </source>
</evidence>
<feature type="transmembrane region" description="Helical" evidence="1">
    <location>
        <begin position="94"/>
        <end position="115"/>
    </location>
</feature>
<keyword evidence="5" id="KW-1185">Reference proteome</keyword>
<dbReference type="Pfam" id="PF07863">
    <property type="entry name" value="CtnDOT_TraJ"/>
    <property type="match status" value="1"/>
</dbReference>
<feature type="transmembrane region" description="Helical" evidence="1">
    <location>
        <begin position="259"/>
        <end position="278"/>
    </location>
</feature>
<feature type="domain" description="Conjugative transposon TraJ C-terminal" evidence="3">
    <location>
        <begin position="34"/>
        <end position="400"/>
    </location>
</feature>
<keyword evidence="1" id="KW-0472">Membrane</keyword>
<keyword evidence="1" id="KW-0812">Transmembrane</keyword>
<evidence type="ECO:0000313" key="4">
    <source>
        <dbReference type="EMBL" id="QEM09181.1"/>
    </source>
</evidence>
<dbReference type="KEGG" id="mrub:DEO27_003835"/>
<sequence>MKSKVFDKVLRMGMALLLLSATATTVNAQDISSSLKGMQPVLNKVYDQMIPMCGNLIDAGRGIAGFAALWFIASRVWKQIARAEPIDFYPLLRPFALGIAILLFPAVIGLMNGVMQPVVSATNSMVKNSDNSIALLLKQKEDAIKNSSAYQMYVGDDGNGDRSKWYQYTHPDDPAGDQEGMFSALGNDVKFWMDKQAYNFRNNIKQWLSEVLQVLYAAAILCINVIRTFYLIVLAILGPLVFGFAVFDGLQHTLTQWIARYINIFLWLPIANIFGSIIGQVQQEMLKLDISHINSNGDTFFSQTDFAYLIFLCIGIVGYFSVPSVANYVIHAHGGNGLLNNVTRITHSVTNTTVSAASGTGSVLGDRMEQGAANIWHAPGNFRKGYDSGGSDYQKSKLKGD</sequence>
<feature type="signal peptide" evidence="2">
    <location>
        <begin position="1"/>
        <end position="28"/>
    </location>
</feature>
<protein>
    <submittedName>
        <fullName evidence="4">Conjugative transposon protein TraJ</fullName>
    </submittedName>
</protein>
<gene>
    <name evidence="4" type="primary">traJ</name>
    <name evidence="4" type="ORF">DEO27_003835</name>
</gene>
<accession>A0A5C1HVS6</accession>
<dbReference type="InterPro" id="IPR012424">
    <property type="entry name" value="Conjugative_transposon_TraJ_C"/>
</dbReference>
<proteinExistence type="predicted"/>
<keyword evidence="1" id="KW-1133">Transmembrane helix</keyword>